<organism evidence="2 3">
    <name type="scientific">Liparis tanakae</name>
    <name type="common">Tanaka's snailfish</name>
    <dbReference type="NCBI Taxonomy" id="230148"/>
    <lineage>
        <taxon>Eukaryota</taxon>
        <taxon>Metazoa</taxon>
        <taxon>Chordata</taxon>
        <taxon>Craniata</taxon>
        <taxon>Vertebrata</taxon>
        <taxon>Euteleostomi</taxon>
        <taxon>Actinopterygii</taxon>
        <taxon>Neopterygii</taxon>
        <taxon>Teleostei</taxon>
        <taxon>Neoteleostei</taxon>
        <taxon>Acanthomorphata</taxon>
        <taxon>Eupercaria</taxon>
        <taxon>Perciformes</taxon>
        <taxon>Cottioidei</taxon>
        <taxon>Cottales</taxon>
        <taxon>Liparidae</taxon>
        <taxon>Liparis</taxon>
    </lineage>
</organism>
<sequence>MELIPSMPRGKKHAEGGGRASRVGNKTQAFVFSVTREVKKQSRITRAVETIPRLSGANGQRVAWPSSAANHGETTRDGK</sequence>
<accession>A0A4Z2FNJ3</accession>
<feature type="region of interest" description="Disordered" evidence="1">
    <location>
        <begin position="55"/>
        <end position="79"/>
    </location>
</feature>
<evidence type="ECO:0000313" key="2">
    <source>
        <dbReference type="EMBL" id="TNN42354.1"/>
    </source>
</evidence>
<gene>
    <name evidence="2" type="ORF">EYF80_047471</name>
</gene>
<evidence type="ECO:0000313" key="3">
    <source>
        <dbReference type="Proteomes" id="UP000314294"/>
    </source>
</evidence>
<keyword evidence="3" id="KW-1185">Reference proteome</keyword>
<dbReference type="EMBL" id="SRLO01001042">
    <property type="protein sequence ID" value="TNN42354.1"/>
    <property type="molecule type" value="Genomic_DNA"/>
</dbReference>
<feature type="region of interest" description="Disordered" evidence="1">
    <location>
        <begin position="1"/>
        <end position="22"/>
    </location>
</feature>
<dbReference type="AlphaFoldDB" id="A0A4Z2FNJ3"/>
<evidence type="ECO:0000256" key="1">
    <source>
        <dbReference type="SAM" id="MobiDB-lite"/>
    </source>
</evidence>
<reference evidence="2 3" key="1">
    <citation type="submission" date="2019-03" db="EMBL/GenBank/DDBJ databases">
        <title>First draft genome of Liparis tanakae, snailfish: a comprehensive survey of snailfish specific genes.</title>
        <authorList>
            <person name="Kim W."/>
            <person name="Song I."/>
            <person name="Jeong J.-H."/>
            <person name="Kim D."/>
            <person name="Kim S."/>
            <person name="Ryu S."/>
            <person name="Song J.Y."/>
            <person name="Lee S.K."/>
        </authorList>
    </citation>
    <scope>NUCLEOTIDE SEQUENCE [LARGE SCALE GENOMIC DNA]</scope>
    <source>
        <tissue evidence="2">Muscle</tissue>
    </source>
</reference>
<protein>
    <submittedName>
        <fullName evidence="2">Uncharacterized protein</fullName>
    </submittedName>
</protein>
<name>A0A4Z2FNJ3_9TELE</name>
<dbReference type="Proteomes" id="UP000314294">
    <property type="component" value="Unassembled WGS sequence"/>
</dbReference>
<proteinExistence type="predicted"/>
<comment type="caution">
    <text evidence="2">The sequence shown here is derived from an EMBL/GenBank/DDBJ whole genome shotgun (WGS) entry which is preliminary data.</text>
</comment>